<dbReference type="GO" id="GO:0015473">
    <property type="term" value="F:fimbrial usher porin activity"/>
    <property type="evidence" value="ECO:0007669"/>
    <property type="project" value="InterPro"/>
</dbReference>
<evidence type="ECO:0000256" key="2">
    <source>
        <dbReference type="ARBA" id="ARBA00008064"/>
    </source>
</evidence>
<comment type="similarity">
    <text evidence="2 9">Belongs to the fimbrial export usher family.</text>
</comment>
<dbReference type="RefSeq" id="WP_138360190.1">
    <property type="nucleotide sequence ID" value="NZ_VCHQ01000008.1"/>
</dbReference>
<evidence type="ECO:0000256" key="5">
    <source>
        <dbReference type="ARBA" id="ARBA00022692"/>
    </source>
</evidence>
<dbReference type="PANTHER" id="PTHR30451">
    <property type="entry name" value="OUTER MEMBRANE USHER PROTEIN"/>
    <property type="match status" value="1"/>
</dbReference>
<dbReference type="InterPro" id="IPR042186">
    <property type="entry name" value="FimD_plug_dom"/>
</dbReference>
<comment type="subcellular location">
    <subcellularLocation>
        <location evidence="1 9">Cell outer membrane</location>
        <topology evidence="1 9">Multi-pass membrane protein</topology>
    </subcellularLocation>
</comment>
<evidence type="ECO:0000256" key="9">
    <source>
        <dbReference type="RuleBase" id="RU003884"/>
    </source>
</evidence>
<keyword evidence="14" id="KW-1185">Reference proteome</keyword>
<dbReference type="InterPro" id="IPR025949">
    <property type="entry name" value="PapC-like_C"/>
</dbReference>
<dbReference type="Pfam" id="PF00577">
    <property type="entry name" value="Usher"/>
    <property type="match status" value="1"/>
</dbReference>
<evidence type="ECO:0000256" key="1">
    <source>
        <dbReference type="ARBA" id="ARBA00004571"/>
    </source>
</evidence>
<dbReference type="InterPro" id="IPR018030">
    <property type="entry name" value="Fimbrial_membr_usher_CS"/>
</dbReference>
<dbReference type="Proteomes" id="UP000307430">
    <property type="component" value="Unassembled WGS sequence"/>
</dbReference>
<evidence type="ECO:0000313" key="14">
    <source>
        <dbReference type="Proteomes" id="UP000307430"/>
    </source>
</evidence>
<dbReference type="Gene3D" id="2.60.40.2070">
    <property type="match status" value="1"/>
</dbReference>
<dbReference type="AlphaFoldDB" id="A0A5R9LKM0"/>
<keyword evidence="9" id="KW-1029">Fimbrium biogenesis</keyword>
<evidence type="ECO:0000313" key="13">
    <source>
        <dbReference type="EMBL" id="TLV21429.1"/>
    </source>
</evidence>
<dbReference type="GO" id="GO:0009279">
    <property type="term" value="C:cell outer membrane"/>
    <property type="evidence" value="ECO:0007669"/>
    <property type="project" value="UniProtKB-SubCell"/>
</dbReference>
<keyword evidence="8 9" id="KW-0998">Cell outer membrane</keyword>
<dbReference type="EMBL" id="VCHQ01000008">
    <property type="protein sequence ID" value="TLV21429.1"/>
    <property type="molecule type" value="Genomic_DNA"/>
</dbReference>
<dbReference type="PROSITE" id="PS01151">
    <property type="entry name" value="FIMBRIAL_USHER"/>
    <property type="match status" value="1"/>
</dbReference>
<dbReference type="Pfam" id="PF13953">
    <property type="entry name" value="PapC_C"/>
    <property type="match status" value="1"/>
</dbReference>
<protein>
    <submittedName>
        <fullName evidence="13">Fimbrial biogenesis outer membrane usher protein</fullName>
    </submittedName>
</protein>
<keyword evidence="7 9" id="KW-0472">Membrane</keyword>
<keyword evidence="6 10" id="KW-0732">Signal</keyword>
<accession>A0A5R9LKM0</accession>
<gene>
    <name evidence="13" type="ORF">FE839_07345</name>
</gene>
<name>A0A5R9LKM0_9ENTR</name>
<evidence type="ECO:0000256" key="6">
    <source>
        <dbReference type="ARBA" id="ARBA00022729"/>
    </source>
</evidence>
<evidence type="ECO:0000259" key="12">
    <source>
        <dbReference type="Pfam" id="PF13954"/>
    </source>
</evidence>
<dbReference type="Gene3D" id="3.10.20.410">
    <property type="match status" value="1"/>
</dbReference>
<evidence type="ECO:0000259" key="11">
    <source>
        <dbReference type="Pfam" id="PF13953"/>
    </source>
</evidence>
<dbReference type="InterPro" id="IPR025885">
    <property type="entry name" value="PapC_N"/>
</dbReference>
<dbReference type="Gene3D" id="2.60.40.2610">
    <property type="entry name" value="Outer membrane usher protein FimD, plug domain"/>
    <property type="match status" value="1"/>
</dbReference>
<dbReference type="PANTHER" id="PTHR30451:SF3">
    <property type="entry name" value="OUTER MEMBRANE USHER PROTEIN HTRE-RELATED"/>
    <property type="match status" value="1"/>
</dbReference>
<organism evidence="13 14">
    <name type="scientific">Klebsiella indica</name>
    <dbReference type="NCBI Taxonomy" id="2582917"/>
    <lineage>
        <taxon>Bacteria</taxon>
        <taxon>Pseudomonadati</taxon>
        <taxon>Pseudomonadota</taxon>
        <taxon>Gammaproteobacteria</taxon>
        <taxon>Enterobacterales</taxon>
        <taxon>Enterobacteriaceae</taxon>
        <taxon>Klebsiella/Raoultella group</taxon>
        <taxon>Klebsiella</taxon>
    </lineage>
</organism>
<evidence type="ECO:0000256" key="4">
    <source>
        <dbReference type="ARBA" id="ARBA00022452"/>
    </source>
</evidence>
<feature type="domain" description="PapC-like C-terminal" evidence="11">
    <location>
        <begin position="764"/>
        <end position="818"/>
    </location>
</feature>
<reference evidence="13 14" key="1">
    <citation type="submission" date="2019-05" db="EMBL/GenBank/DDBJ databases">
        <title>Genome sequence of Klebsiella sp strain TOUT106.</title>
        <authorList>
            <person name="Rahi P."/>
            <person name="Chaudhari D."/>
        </authorList>
    </citation>
    <scope>NUCLEOTIDE SEQUENCE [LARGE SCALE GENOMIC DNA]</scope>
    <source>
        <strain evidence="13 14">TOUT106</strain>
    </source>
</reference>
<evidence type="ECO:0000256" key="3">
    <source>
        <dbReference type="ARBA" id="ARBA00022448"/>
    </source>
</evidence>
<keyword evidence="3 9" id="KW-0813">Transport</keyword>
<dbReference type="InterPro" id="IPR037224">
    <property type="entry name" value="PapC_N_sf"/>
</dbReference>
<evidence type="ECO:0000256" key="7">
    <source>
        <dbReference type="ARBA" id="ARBA00023136"/>
    </source>
</evidence>
<dbReference type="FunFam" id="2.60.40.3110:FF:000001">
    <property type="entry name" value="Putative fimbrial outer membrane usher"/>
    <property type="match status" value="1"/>
</dbReference>
<dbReference type="InterPro" id="IPR000015">
    <property type="entry name" value="Fimb_usher"/>
</dbReference>
<dbReference type="SUPFAM" id="SSF141729">
    <property type="entry name" value="FimD N-terminal domain-like"/>
    <property type="match status" value="1"/>
</dbReference>
<dbReference type="GO" id="GO:0009297">
    <property type="term" value="P:pilus assembly"/>
    <property type="evidence" value="ECO:0007669"/>
    <property type="project" value="InterPro"/>
</dbReference>
<sequence length="828" mass="91328">MKQRSICPGRLSTAIAVALCCFPPFSSGQENPGTVWQFNDGFIVGSREKVDLSRFSMSAITEGVYSLDVYTNGEWKGRYDLNVTRGKDGKMGVCYTKAMLMQYGISPEKLNPQLSEKEGFCGRLQAWRKEENVKDTLIQSSLRLDISVPQIYEDQRFKNFVSPKFWDKGIAALNLGWMANAWNSHTSSTGGSDNSSAYLGVNAGFSWNGWLLKHIGNLNWQQQQGKARWNSNQTYLQRPIPQINSIVSGGQIFTNGEFFDTIGLRGINLATDDNMFPDGMRSYAPEIRGVAQSNALVTVRQGNNIIYQTTVPPGPFTLQDVYPSGYGSDLEVSVKEADGSVEVFSVPYASVAQLLRPGMTRYALSAGKVDDDSLRNKPMLYQGTWQHGLNNQFTGYAGVTGFDDYQAFLLGTGMNTGIGALSFDVTHSRLKSGTLDEQGQSYRATFNRMFTETQTSIVLAAYRYSTKGYYNLNDALYAVDQEKNHNSSYTVWRQKNSMTFTVNQNLPEGWGGFYLSGRISDYWNRSGTEKQYQLSYNNMFGRLSWSVSAQRVYTPDSSGHRRDDRVSLNFSYPLWFGENRTANLTSNTSFNNSHFSSSQIGVNGSLDSENNLNYGVSTTTSTGGQHDVALNGSYRTPWTTLNGSYSQGEGYRQSGLGASGTLVVHQHGAVFSPETGTTMALIEAKDAAGAMLPGSPGTRIDSDGYAILPYLRPYRINAVEIDPKGSNDDIAFDRTVAQVVPWEGSVVKVSFDTTVQNNITRLARQRDGQPLPFAATIFDPSGKEIGVVGQGSMLFISDDSVRLATVKWSGGQCTVDLSQAKTKETLCR</sequence>
<dbReference type="Pfam" id="PF13954">
    <property type="entry name" value="PapC_N"/>
    <property type="match status" value="1"/>
</dbReference>
<keyword evidence="5 9" id="KW-0812">Transmembrane</keyword>
<comment type="caution">
    <text evidence="13">The sequence shown here is derived from an EMBL/GenBank/DDBJ whole genome shotgun (WGS) entry which is preliminary data.</text>
</comment>
<keyword evidence="4" id="KW-1134">Transmembrane beta strand</keyword>
<evidence type="ECO:0000256" key="8">
    <source>
        <dbReference type="ARBA" id="ARBA00023237"/>
    </source>
</evidence>
<evidence type="ECO:0000256" key="10">
    <source>
        <dbReference type="SAM" id="SignalP"/>
    </source>
</evidence>
<feature type="chain" id="PRO_5024398174" evidence="10">
    <location>
        <begin position="29"/>
        <end position="828"/>
    </location>
</feature>
<feature type="domain" description="PapC N-terminal" evidence="12">
    <location>
        <begin position="37"/>
        <end position="181"/>
    </location>
</feature>
<feature type="signal peptide" evidence="10">
    <location>
        <begin position="1"/>
        <end position="28"/>
    </location>
</feature>
<proteinExistence type="inferred from homology"/>
<dbReference type="InterPro" id="IPR043142">
    <property type="entry name" value="PapC-like_C_sf"/>
</dbReference>
<dbReference type="Gene3D" id="2.60.40.3110">
    <property type="match status" value="1"/>
</dbReference>